<keyword evidence="1" id="KW-0560">Oxidoreductase</keyword>
<dbReference type="InterPro" id="IPR050523">
    <property type="entry name" value="AKR_Detox_Biosynth"/>
</dbReference>
<evidence type="ECO:0000313" key="4">
    <source>
        <dbReference type="Proteomes" id="UP000530654"/>
    </source>
</evidence>
<dbReference type="Gene3D" id="3.20.20.100">
    <property type="entry name" value="NADP-dependent oxidoreductase domain"/>
    <property type="match status" value="1"/>
</dbReference>
<dbReference type="InterPro" id="IPR036812">
    <property type="entry name" value="NAD(P)_OxRdtase_dom_sf"/>
</dbReference>
<evidence type="ECO:0000313" key="3">
    <source>
        <dbReference type="EMBL" id="NNH67243.1"/>
    </source>
</evidence>
<dbReference type="Pfam" id="PF00248">
    <property type="entry name" value="Aldo_ket_red"/>
    <property type="match status" value="1"/>
</dbReference>
<evidence type="ECO:0000259" key="2">
    <source>
        <dbReference type="Pfam" id="PF00248"/>
    </source>
</evidence>
<proteinExistence type="predicted"/>
<name>A0A7Y2RAI8_9HYPH</name>
<dbReference type="AlphaFoldDB" id="A0A7Y2RAI8"/>
<dbReference type="InterPro" id="IPR023210">
    <property type="entry name" value="NADP_OxRdtase_dom"/>
</dbReference>
<reference evidence="3 4" key="1">
    <citation type="submission" date="2020-04" db="EMBL/GenBank/DDBJ databases">
        <title>Rhizobium bacterial biofertilizers improve the content of phenolic compounds of Lactuca sativa L. under non-saline and saline-stress conditions.</title>
        <authorList>
            <person name="Ayuso-Calles M."/>
            <person name="Garcia-Estevez I."/>
            <person name="Jimenez-Gomez A."/>
            <person name="Flores-Felix J.D."/>
            <person name="Escribano-Bailon M."/>
            <person name="Rivas R."/>
        </authorList>
    </citation>
    <scope>NUCLEOTIDE SEQUENCE [LARGE SCALE GENOMIC DNA]</scope>
    <source>
        <strain evidence="3 4">GPTR02</strain>
    </source>
</reference>
<protein>
    <submittedName>
        <fullName evidence="3">Aldo/keto reductase</fullName>
    </submittedName>
</protein>
<dbReference type="PANTHER" id="PTHR43364">
    <property type="entry name" value="NADH-SPECIFIC METHYLGLYOXAL REDUCTASE-RELATED"/>
    <property type="match status" value="1"/>
</dbReference>
<dbReference type="RefSeq" id="WP_170282552.1">
    <property type="nucleotide sequence ID" value="NZ_JABEQY010000035.1"/>
</dbReference>
<feature type="domain" description="NADP-dependent oxidoreductase" evidence="2">
    <location>
        <begin position="16"/>
        <end position="318"/>
    </location>
</feature>
<dbReference type="GO" id="GO:0016491">
    <property type="term" value="F:oxidoreductase activity"/>
    <property type="evidence" value="ECO:0007669"/>
    <property type="project" value="UniProtKB-KW"/>
</dbReference>
<dbReference type="SUPFAM" id="SSF51430">
    <property type="entry name" value="NAD(P)-linked oxidoreductase"/>
    <property type="match status" value="1"/>
</dbReference>
<evidence type="ECO:0000256" key="1">
    <source>
        <dbReference type="ARBA" id="ARBA00023002"/>
    </source>
</evidence>
<sequence>MKYRTLGHSGLSVSNLILGTMGFGTETPEKEAFAILDTFVDAGGNMIDTADVYGNGASEEVIGRWRASRKDKTDRLVIATKARFGTGPDVNDAGTSRPHLHRALNTSLARMGVEAIDLYQMHGWDPLTPPEETLTFLDSAVRAGKIHYVGLSNFTGWQLQLFLSTARTMGLQVPITLQQQYSLVVREVEYEVIPAALHNGIGLLPWSPLGSGFLTGKYARGTEPSSDTRLGNGNAMFKRIGDKMFTTDRNWATMDAVREIASEIGATPSQVALSWVTNRPSVTSSIIGARTMEQLKDNLVAGDLILDEAATKKLDAVSAPTPAEYPYGPFGVLQRHRYVDSSKQAIMELND</sequence>
<dbReference type="PANTHER" id="PTHR43364:SF4">
    <property type="entry name" value="NAD(P)-LINKED OXIDOREDUCTASE SUPERFAMILY PROTEIN"/>
    <property type="match status" value="1"/>
</dbReference>
<accession>A0A7Y2RAI8</accession>
<dbReference type="GO" id="GO:0005829">
    <property type="term" value="C:cytosol"/>
    <property type="evidence" value="ECO:0007669"/>
    <property type="project" value="UniProtKB-ARBA"/>
</dbReference>
<comment type="caution">
    <text evidence="3">The sequence shown here is derived from an EMBL/GenBank/DDBJ whole genome shotgun (WGS) entry which is preliminary data.</text>
</comment>
<organism evidence="3 4">
    <name type="scientific">Rhizobium laguerreae</name>
    <dbReference type="NCBI Taxonomy" id="1076926"/>
    <lineage>
        <taxon>Bacteria</taxon>
        <taxon>Pseudomonadati</taxon>
        <taxon>Pseudomonadota</taxon>
        <taxon>Alphaproteobacteria</taxon>
        <taxon>Hyphomicrobiales</taxon>
        <taxon>Rhizobiaceae</taxon>
        <taxon>Rhizobium/Agrobacterium group</taxon>
        <taxon>Rhizobium</taxon>
    </lineage>
</organism>
<dbReference type="FunFam" id="3.20.20.100:FF:000004">
    <property type="entry name" value="Oxidoreductase, aldo/keto reductase"/>
    <property type="match status" value="1"/>
</dbReference>
<dbReference type="EMBL" id="JABEQY010000035">
    <property type="protein sequence ID" value="NNH67243.1"/>
    <property type="molecule type" value="Genomic_DNA"/>
</dbReference>
<gene>
    <name evidence="3" type="ORF">HLI17_28940</name>
</gene>
<dbReference type="Proteomes" id="UP000530654">
    <property type="component" value="Unassembled WGS sequence"/>
</dbReference>